<keyword evidence="1" id="KW-0175">Coiled coil</keyword>
<comment type="caution">
    <text evidence="5">The sequence shown here is derived from an EMBL/GenBank/DDBJ whole genome shotgun (WGS) entry which is preliminary data.</text>
</comment>
<dbReference type="InterPro" id="IPR025392">
    <property type="entry name" value="DUF4124"/>
</dbReference>
<feature type="compositionally biased region" description="Basic and acidic residues" evidence="2">
    <location>
        <begin position="78"/>
        <end position="92"/>
    </location>
</feature>
<dbReference type="Pfam" id="PF13511">
    <property type="entry name" value="DUF4124"/>
    <property type="match status" value="1"/>
</dbReference>
<dbReference type="RefSeq" id="WP_354602237.1">
    <property type="nucleotide sequence ID" value="NZ_JBEWZI010000022.1"/>
</dbReference>
<feature type="coiled-coil region" evidence="1">
    <location>
        <begin position="92"/>
        <end position="154"/>
    </location>
</feature>
<feature type="chain" id="PRO_5047537080" evidence="3">
    <location>
        <begin position="22"/>
        <end position="159"/>
    </location>
</feature>
<gene>
    <name evidence="5" type="ORF">ABXR19_16430</name>
</gene>
<organism evidence="5 6">
    <name type="scientific">Uliginosibacterium flavum</name>
    <dbReference type="NCBI Taxonomy" id="1396831"/>
    <lineage>
        <taxon>Bacteria</taxon>
        <taxon>Pseudomonadati</taxon>
        <taxon>Pseudomonadota</taxon>
        <taxon>Betaproteobacteria</taxon>
        <taxon>Rhodocyclales</taxon>
        <taxon>Zoogloeaceae</taxon>
        <taxon>Uliginosibacterium</taxon>
    </lineage>
</organism>
<keyword evidence="3" id="KW-0732">Signal</keyword>
<evidence type="ECO:0000313" key="5">
    <source>
        <dbReference type="EMBL" id="MET7015779.1"/>
    </source>
</evidence>
<evidence type="ECO:0000256" key="1">
    <source>
        <dbReference type="SAM" id="Coils"/>
    </source>
</evidence>
<evidence type="ECO:0000313" key="6">
    <source>
        <dbReference type="Proteomes" id="UP001549691"/>
    </source>
</evidence>
<sequence>MNRTHCLAALAACLLASTAQADIYKCQDDGGHTTYTNGKPETGQKNCVLMTKDQPVSTAPGAAPKKASATPTPASFPKVDDSTQKSRDGDRRKILETELATETKALAAAKKELAEQEAQRLGDEKNYQKYLDRIQGFKDKVTLHERNIDALNKEIAKLR</sequence>
<dbReference type="Proteomes" id="UP001549691">
    <property type="component" value="Unassembled WGS sequence"/>
</dbReference>
<feature type="signal peptide" evidence="3">
    <location>
        <begin position="1"/>
        <end position="21"/>
    </location>
</feature>
<accession>A0ABV2TPD5</accession>
<protein>
    <submittedName>
        <fullName evidence="5">DUF4124 domain-containing protein</fullName>
    </submittedName>
</protein>
<dbReference type="EMBL" id="JBEWZI010000022">
    <property type="protein sequence ID" value="MET7015779.1"/>
    <property type="molecule type" value="Genomic_DNA"/>
</dbReference>
<keyword evidence="6" id="KW-1185">Reference proteome</keyword>
<name>A0ABV2TPD5_9RHOO</name>
<feature type="compositionally biased region" description="Low complexity" evidence="2">
    <location>
        <begin position="57"/>
        <end position="75"/>
    </location>
</feature>
<proteinExistence type="predicted"/>
<evidence type="ECO:0000256" key="3">
    <source>
        <dbReference type="SAM" id="SignalP"/>
    </source>
</evidence>
<evidence type="ECO:0000259" key="4">
    <source>
        <dbReference type="Pfam" id="PF13511"/>
    </source>
</evidence>
<feature type="region of interest" description="Disordered" evidence="2">
    <location>
        <begin position="52"/>
        <end position="92"/>
    </location>
</feature>
<evidence type="ECO:0000256" key="2">
    <source>
        <dbReference type="SAM" id="MobiDB-lite"/>
    </source>
</evidence>
<reference evidence="5 6" key="1">
    <citation type="submission" date="2024-07" db="EMBL/GenBank/DDBJ databases">
        <title>Uliginosibacterium flavum JJ3220;KACC:17644.</title>
        <authorList>
            <person name="Kim M.K."/>
        </authorList>
    </citation>
    <scope>NUCLEOTIDE SEQUENCE [LARGE SCALE GENOMIC DNA]</scope>
    <source>
        <strain evidence="5 6">KACC:17644</strain>
    </source>
</reference>
<feature type="domain" description="DUF4124" evidence="4">
    <location>
        <begin position="10"/>
        <end position="64"/>
    </location>
</feature>